<evidence type="ECO:0000256" key="2">
    <source>
        <dbReference type="ARBA" id="ARBA00022840"/>
    </source>
</evidence>
<dbReference type="PANTHER" id="PTHR42855">
    <property type="entry name" value="ABC TRANSPORTER ATP-BINDING SUBUNIT"/>
    <property type="match status" value="1"/>
</dbReference>
<dbReference type="InterPro" id="IPR027417">
    <property type="entry name" value="P-loop_NTPase"/>
</dbReference>
<dbReference type="Pfam" id="PF12848">
    <property type="entry name" value="ABC_tran_Xtn"/>
    <property type="match status" value="1"/>
</dbReference>
<dbReference type="InterPro" id="IPR017871">
    <property type="entry name" value="ABC_transporter-like_CS"/>
</dbReference>
<dbReference type="NCBIfam" id="NF000355">
    <property type="entry name" value="ribo_prot_ABC_F"/>
    <property type="match status" value="1"/>
</dbReference>
<dbReference type="InterPro" id="IPR051309">
    <property type="entry name" value="ABCF_ATPase"/>
</dbReference>
<feature type="compositionally biased region" description="Polar residues" evidence="3">
    <location>
        <begin position="563"/>
        <end position="577"/>
    </location>
</feature>
<keyword evidence="1" id="KW-0547">Nucleotide-binding</keyword>
<evidence type="ECO:0000313" key="6">
    <source>
        <dbReference type="Proteomes" id="UP000552038"/>
    </source>
</evidence>
<feature type="domain" description="ABC transporter" evidence="4">
    <location>
        <begin position="338"/>
        <end position="550"/>
    </location>
</feature>
<dbReference type="RefSeq" id="WP_171418086.1">
    <property type="nucleotide sequence ID" value="NZ_JABFOR010000026.1"/>
</dbReference>
<comment type="caution">
    <text evidence="5">The sequence shown here is derived from an EMBL/GenBank/DDBJ whole genome shotgun (WGS) entry which is preliminary data.</text>
</comment>
<name>A0AAP7DJA6_PAEAL</name>
<gene>
    <name evidence="5" type="ORF">HMI46_18460</name>
</gene>
<dbReference type="Proteomes" id="UP000552038">
    <property type="component" value="Unassembled WGS sequence"/>
</dbReference>
<evidence type="ECO:0000313" key="5">
    <source>
        <dbReference type="EMBL" id="NOJ72532.1"/>
    </source>
</evidence>
<dbReference type="PANTHER" id="PTHR42855:SF2">
    <property type="entry name" value="DRUG RESISTANCE ABC TRANSPORTER,ATP-BINDING PROTEIN"/>
    <property type="match status" value="1"/>
</dbReference>
<dbReference type="PROSITE" id="PS00211">
    <property type="entry name" value="ABC_TRANSPORTER_1"/>
    <property type="match status" value="2"/>
</dbReference>
<sequence>MILSLWHVKKYYGANLVLSDVSFEVKEGEKVGLIGRNGSGKTTILQMLNGASMPDQGDIFIRKGAAVGLLDQVPSAPESAAVYDVLAEGYAEVRSWEQEMKRMEAAMSDPSTAEDEGQMSQLLQQYGQLMERFERAGGYEMEASIRRVSAGLGITEEQYNRPFSSLSGGEKTKVGLAALLLKQPDILLLDEPTNHLDMAAIEWLESFLLAYSGAVMIVSHDRYFLDRVAGKMVEIEDGEAFIYHTNYSGYQKEKEERLLQQFASYQEQQKKIKKMQETIKQLIEWGNRSNPPNPGFHRRAASMQKALDRMEKLKRPVLERRTMELKLKQEDRSGKQVLTLDGITKVYGGRKLLNQVNGLLLYGERTALLGGNGAGKSTLMKMLLGHIAPDEGDIRVGSRVDVGYLAQEEAPPAEDKTVLRYFCETVAMEEGAARGELARFLFYGADVFKRIANLSGGEWSRLRLALLMYQKPNLLLLDEPTNHLDIDSREALEEALESFPGTLLVISHDRYFINRVARKLWVLEQTQLSVHIGNYDECKEKLQSWVSRARHLESMPVAPHAATNVSEQSPQARQSKSVGDKMNVGGYRNQAQGKRKDQPVRQWEQEIETVEEQLCQLEEEMAALSTEGDKDVDWTQLLGRQHVLREQLDELYRGWMAIEEQ</sequence>
<feature type="region of interest" description="Disordered" evidence="3">
    <location>
        <begin position="560"/>
        <end position="601"/>
    </location>
</feature>
<dbReference type="InterPro" id="IPR003593">
    <property type="entry name" value="AAA+_ATPase"/>
</dbReference>
<dbReference type="CDD" id="cd03221">
    <property type="entry name" value="ABCF_EF-3"/>
    <property type="match status" value="2"/>
</dbReference>
<feature type="domain" description="ABC transporter" evidence="4">
    <location>
        <begin position="3"/>
        <end position="262"/>
    </location>
</feature>
<dbReference type="SMART" id="SM00382">
    <property type="entry name" value="AAA"/>
    <property type="match status" value="2"/>
</dbReference>
<protein>
    <submittedName>
        <fullName evidence="5">ABC-F family ATP-binding cassette domain-containing protein</fullName>
    </submittedName>
</protein>
<dbReference type="FunFam" id="3.40.50.300:FF:000011">
    <property type="entry name" value="Putative ABC transporter ATP-binding component"/>
    <property type="match status" value="1"/>
</dbReference>
<dbReference type="GO" id="GO:0005524">
    <property type="term" value="F:ATP binding"/>
    <property type="evidence" value="ECO:0007669"/>
    <property type="project" value="UniProtKB-KW"/>
</dbReference>
<dbReference type="InterPro" id="IPR032781">
    <property type="entry name" value="ABC_tran_Xtn"/>
</dbReference>
<dbReference type="AlphaFoldDB" id="A0AAP7DJA6"/>
<dbReference type="SUPFAM" id="SSF52540">
    <property type="entry name" value="P-loop containing nucleoside triphosphate hydrolases"/>
    <property type="match status" value="2"/>
</dbReference>
<dbReference type="EMBL" id="JABFOR010000026">
    <property type="protein sequence ID" value="NOJ72532.1"/>
    <property type="molecule type" value="Genomic_DNA"/>
</dbReference>
<reference evidence="5 6" key="1">
    <citation type="submission" date="2020-05" db="EMBL/GenBank/DDBJ databases">
        <title>Whole genome sequencing and identification of novel metabolites from Paenibacillus alvei strain JR949.</title>
        <authorList>
            <person name="Rajendhran J."/>
            <person name="Sree Pranav P."/>
            <person name="Mahalakshmi B."/>
            <person name="Karthikeyan R."/>
        </authorList>
    </citation>
    <scope>NUCLEOTIDE SEQUENCE [LARGE SCALE GENOMIC DNA]</scope>
    <source>
        <strain evidence="5 6">JR949</strain>
    </source>
</reference>
<evidence type="ECO:0000259" key="4">
    <source>
        <dbReference type="PROSITE" id="PS50893"/>
    </source>
</evidence>
<evidence type="ECO:0000256" key="3">
    <source>
        <dbReference type="SAM" id="MobiDB-lite"/>
    </source>
</evidence>
<dbReference type="Gene3D" id="3.40.50.300">
    <property type="entry name" value="P-loop containing nucleotide triphosphate hydrolases"/>
    <property type="match status" value="2"/>
</dbReference>
<dbReference type="Pfam" id="PF00005">
    <property type="entry name" value="ABC_tran"/>
    <property type="match status" value="2"/>
</dbReference>
<dbReference type="PROSITE" id="PS50893">
    <property type="entry name" value="ABC_TRANSPORTER_2"/>
    <property type="match status" value="2"/>
</dbReference>
<proteinExistence type="predicted"/>
<evidence type="ECO:0000256" key="1">
    <source>
        <dbReference type="ARBA" id="ARBA00022741"/>
    </source>
</evidence>
<dbReference type="InterPro" id="IPR003439">
    <property type="entry name" value="ABC_transporter-like_ATP-bd"/>
</dbReference>
<accession>A0AAP7DJA6</accession>
<dbReference type="GO" id="GO:0016887">
    <property type="term" value="F:ATP hydrolysis activity"/>
    <property type="evidence" value="ECO:0007669"/>
    <property type="project" value="InterPro"/>
</dbReference>
<organism evidence="5 6">
    <name type="scientific">Paenibacillus alvei</name>
    <name type="common">Bacillus alvei</name>
    <dbReference type="NCBI Taxonomy" id="44250"/>
    <lineage>
        <taxon>Bacteria</taxon>
        <taxon>Bacillati</taxon>
        <taxon>Bacillota</taxon>
        <taxon>Bacilli</taxon>
        <taxon>Bacillales</taxon>
        <taxon>Paenibacillaceae</taxon>
        <taxon>Paenibacillus</taxon>
    </lineage>
</organism>
<keyword evidence="2 5" id="KW-0067">ATP-binding</keyword>